<gene>
    <name evidence="3" type="ORF">OZSIB_2439</name>
</gene>
<dbReference type="Pfam" id="PF13938">
    <property type="entry name" value="DUF4213"/>
    <property type="match status" value="1"/>
</dbReference>
<dbReference type="Gene3D" id="3.30.390.100">
    <property type="match status" value="1"/>
</dbReference>
<dbReference type="AlphaFoldDB" id="A0A367ZUL9"/>
<evidence type="ECO:0000259" key="1">
    <source>
        <dbReference type="Pfam" id="PF04016"/>
    </source>
</evidence>
<sequence length="279" mass="30407">MCRDTALNLRQRLADLAREMPDAPVRRVVVGVHKTAVASRTVGCAYTLRDEVGAAHLCAEIQDSGRLRKRSAHDLAGRLTSARCLERSLGMAAVNSLLTQPAPEWQSGDILAWMKTRFTGARVGMIGHFPFAPEIRSWAGEFRVIEQRPIADDLPASQGAAWLAKCDAVIITGVTLLNDTLPEILRAAAGAWKLMLGPTVPPHPLLLDLGLDALTCVVCDDEDTYWPYLLEGAIVPRYQGTRLVTLAQERLALPPGDFRERLTRALDRSNQPEAAAGTA</sequence>
<dbReference type="InterPro" id="IPR025251">
    <property type="entry name" value="DUF4213"/>
</dbReference>
<dbReference type="EMBL" id="QOQW01000003">
    <property type="protein sequence ID" value="RCK81062.1"/>
    <property type="molecule type" value="Genomic_DNA"/>
</dbReference>
<organism evidence="3 4">
    <name type="scientific">Candidatus Ozemobacter sibiricus</name>
    <dbReference type="NCBI Taxonomy" id="2268124"/>
    <lineage>
        <taxon>Bacteria</taxon>
        <taxon>Candidatus Ozemobacteria</taxon>
        <taxon>Candidatus Ozemobacterales</taxon>
        <taxon>Candidatus Ozemobacteraceae</taxon>
        <taxon>Candidatus Ozemobacter</taxon>
    </lineage>
</organism>
<dbReference type="SUPFAM" id="SSF159713">
    <property type="entry name" value="Dhaf3308-like"/>
    <property type="match status" value="1"/>
</dbReference>
<dbReference type="GO" id="GO:0005524">
    <property type="term" value="F:ATP binding"/>
    <property type="evidence" value="ECO:0007669"/>
    <property type="project" value="UniProtKB-KW"/>
</dbReference>
<comment type="caution">
    <text evidence="3">The sequence shown here is derived from an EMBL/GenBank/DDBJ whole genome shotgun (WGS) entry which is preliminary data.</text>
</comment>
<dbReference type="Gene3D" id="3.40.50.11590">
    <property type="match status" value="1"/>
</dbReference>
<dbReference type="Proteomes" id="UP000252355">
    <property type="component" value="Unassembled WGS sequence"/>
</dbReference>
<dbReference type="InterPro" id="IPR007161">
    <property type="entry name" value="DUF364"/>
</dbReference>
<evidence type="ECO:0000313" key="4">
    <source>
        <dbReference type="Proteomes" id="UP000252355"/>
    </source>
</evidence>
<proteinExistence type="predicted"/>
<evidence type="ECO:0000313" key="3">
    <source>
        <dbReference type="EMBL" id="RCK81062.1"/>
    </source>
</evidence>
<accession>A0A367ZUL9</accession>
<feature type="domain" description="DUF4213" evidence="2">
    <location>
        <begin position="15"/>
        <end position="98"/>
    </location>
</feature>
<reference evidence="3 4" key="1">
    <citation type="submission" date="2018-05" db="EMBL/GenBank/DDBJ databases">
        <title>A metagenomic window into the 2 km-deep terrestrial subsurface aquifer revealed taxonomically and functionally diverse microbial community comprising novel uncultured bacterial lineages.</title>
        <authorList>
            <person name="Kadnikov V.V."/>
            <person name="Mardanov A.V."/>
            <person name="Beletsky A.V."/>
            <person name="Banks D."/>
            <person name="Pimenov N.V."/>
            <person name="Frank Y.A."/>
            <person name="Karnachuk O.V."/>
            <person name="Ravin N.V."/>
        </authorList>
    </citation>
    <scope>NUCLEOTIDE SEQUENCE [LARGE SCALE GENOMIC DNA]</scope>
    <source>
        <strain evidence="3">BY5</strain>
    </source>
</reference>
<keyword evidence="3" id="KW-0067">ATP-binding</keyword>
<evidence type="ECO:0000259" key="2">
    <source>
        <dbReference type="Pfam" id="PF13938"/>
    </source>
</evidence>
<keyword evidence="3" id="KW-0547">Nucleotide-binding</keyword>
<feature type="domain" description="Putative heavy-metal chelation" evidence="1">
    <location>
        <begin position="117"/>
        <end position="242"/>
    </location>
</feature>
<name>A0A367ZUL9_9BACT</name>
<protein>
    <submittedName>
        <fullName evidence="3">Molybdenum transport ATP-binding protein ModC</fullName>
    </submittedName>
</protein>
<dbReference type="Pfam" id="PF04016">
    <property type="entry name" value="DUF364"/>
    <property type="match status" value="1"/>
</dbReference>